<dbReference type="SMART" id="SM00237">
    <property type="entry name" value="Calx_beta"/>
    <property type="match status" value="2"/>
</dbReference>
<dbReference type="GO" id="GO:0005432">
    <property type="term" value="F:calcium:sodium antiporter activity"/>
    <property type="evidence" value="ECO:0007669"/>
    <property type="project" value="InterPro"/>
</dbReference>
<evidence type="ECO:0000256" key="3">
    <source>
        <dbReference type="ARBA" id="ARBA00022448"/>
    </source>
</evidence>
<dbReference type="GO" id="GO:0098703">
    <property type="term" value="P:calcium ion import across plasma membrane"/>
    <property type="evidence" value="ECO:0007669"/>
    <property type="project" value="TreeGrafter"/>
</dbReference>
<dbReference type="Gene3D" id="1.20.1420.30">
    <property type="entry name" value="NCX, central ion-binding region"/>
    <property type="match status" value="2"/>
</dbReference>
<keyword evidence="15" id="KW-0406">Ion transport</keyword>
<keyword evidence="5" id="KW-1003">Cell membrane</keyword>
<comment type="similarity">
    <text evidence="2">Belongs to the Ca(2+):cation antiporter (CaCA) (TC 2.A.19) family. SLC8 subfamily.</text>
</comment>
<proteinExistence type="inferred from homology"/>
<evidence type="ECO:0000256" key="2">
    <source>
        <dbReference type="ARBA" id="ARBA00007489"/>
    </source>
</evidence>
<comment type="subcellular location">
    <subcellularLocation>
        <location evidence="1">Cell membrane</location>
        <topology evidence="1">Multi-pass membrane protein</topology>
    </subcellularLocation>
</comment>
<dbReference type="Proteomes" id="UP001461498">
    <property type="component" value="Unassembled WGS sequence"/>
</dbReference>
<comment type="caution">
    <text evidence="22">The sequence shown here is derived from an EMBL/GenBank/DDBJ whole genome shotgun (WGS) entry which is preliminary data.</text>
</comment>
<evidence type="ECO:0000313" key="23">
    <source>
        <dbReference type="Proteomes" id="UP001461498"/>
    </source>
</evidence>
<feature type="transmembrane region" description="Helical" evidence="20">
    <location>
        <begin position="38"/>
        <end position="62"/>
    </location>
</feature>
<evidence type="ECO:0000256" key="20">
    <source>
        <dbReference type="SAM" id="Phobius"/>
    </source>
</evidence>
<feature type="transmembrane region" description="Helical" evidence="20">
    <location>
        <begin position="150"/>
        <end position="171"/>
    </location>
</feature>
<feature type="transmembrane region" description="Helical" evidence="20">
    <location>
        <begin position="646"/>
        <end position="662"/>
    </location>
</feature>
<evidence type="ECO:0000256" key="8">
    <source>
        <dbReference type="ARBA" id="ARBA00022723"/>
    </source>
</evidence>
<evidence type="ECO:0000256" key="19">
    <source>
        <dbReference type="ARBA" id="ARBA00033667"/>
    </source>
</evidence>
<reference evidence="22 23" key="1">
    <citation type="submission" date="2022-12" db="EMBL/GenBank/DDBJ databases">
        <title>Chromosome-level genome assembly of true bugs.</title>
        <authorList>
            <person name="Ma L."/>
            <person name="Li H."/>
        </authorList>
    </citation>
    <scope>NUCLEOTIDE SEQUENCE [LARGE SCALE GENOMIC DNA]</scope>
    <source>
        <strain evidence="22">Lab_2022b</strain>
    </source>
</reference>
<dbReference type="GO" id="GO:0007154">
    <property type="term" value="P:cell communication"/>
    <property type="evidence" value="ECO:0007669"/>
    <property type="project" value="InterPro"/>
</dbReference>
<keyword evidence="17" id="KW-0325">Glycoprotein</keyword>
<keyword evidence="18" id="KW-0739">Sodium transport</keyword>
<feature type="domain" description="Calx-beta" evidence="21">
    <location>
        <begin position="475"/>
        <end position="574"/>
    </location>
</feature>
<evidence type="ECO:0000256" key="18">
    <source>
        <dbReference type="ARBA" id="ARBA00023201"/>
    </source>
</evidence>
<keyword evidence="8" id="KW-0479">Metal-binding</keyword>
<evidence type="ECO:0000256" key="4">
    <source>
        <dbReference type="ARBA" id="ARBA00022449"/>
    </source>
</evidence>
<feature type="transmembrane region" description="Helical" evidence="20">
    <location>
        <begin position="736"/>
        <end position="758"/>
    </location>
</feature>
<evidence type="ECO:0000256" key="1">
    <source>
        <dbReference type="ARBA" id="ARBA00004651"/>
    </source>
</evidence>
<keyword evidence="7 20" id="KW-0812">Transmembrane</keyword>
<keyword evidence="14" id="KW-0915">Sodium</keyword>
<dbReference type="InterPro" id="IPR051171">
    <property type="entry name" value="CaCA"/>
</dbReference>
<keyword evidence="12" id="KW-0112">Calmodulin-binding</keyword>
<keyword evidence="9" id="KW-0732">Signal</keyword>
<evidence type="ECO:0000256" key="10">
    <source>
        <dbReference type="ARBA" id="ARBA00022737"/>
    </source>
</evidence>
<dbReference type="AlphaFoldDB" id="A0AAW1CWN8"/>
<feature type="transmembrane region" description="Helical" evidence="20">
    <location>
        <begin position="770"/>
        <end position="797"/>
    </location>
</feature>
<dbReference type="Gene3D" id="2.60.40.2030">
    <property type="match status" value="2"/>
</dbReference>
<keyword evidence="6" id="KW-0109">Calcium transport</keyword>
<dbReference type="PANTHER" id="PTHR11878">
    <property type="entry name" value="SODIUM/CALCIUM EXCHANGER"/>
    <property type="match status" value="1"/>
</dbReference>
<evidence type="ECO:0000259" key="21">
    <source>
        <dbReference type="SMART" id="SM00237"/>
    </source>
</evidence>
<dbReference type="GO" id="GO:0005516">
    <property type="term" value="F:calmodulin binding"/>
    <property type="evidence" value="ECO:0007669"/>
    <property type="project" value="UniProtKB-KW"/>
</dbReference>
<dbReference type="GO" id="GO:0030424">
    <property type="term" value="C:axon"/>
    <property type="evidence" value="ECO:0007669"/>
    <property type="project" value="TreeGrafter"/>
</dbReference>
<gene>
    <name evidence="22" type="ORF">O3M35_011682</name>
</gene>
<keyword evidence="13 20" id="KW-1133">Transmembrane helix</keyword>
<dbReference type="Pfam" id="PF03160">
    <property type="entry name" value="Calx-beta"/>
    <property type="match status" value="1"/>
</dbReference>
<dbReference type="InterPro" id="IPR044880">
    <property type="entry name" value="NCX_ion-bd_dom_sf"/>
</dbReference>
<comment type="catalytic activity">
    <reaction evidence="19">
        <text>Ca(2+)(in) + 3 Na(+)(out) = Ca(2+)(out) + 3 Na(+)(in)</text>
        <dbReference type="Rhea" id="RHEA:69955"/>
        <dbReference type="ChEBI" id="CHEBI:29101"/>
        <dbReference type="ChEBI" id="CHEBI:29108"/>
    </reaction>
</comment>
<dbReference type="GO" id="GO:0098794">
    <property type="term" value="C:postsynapse"/>
    <property type="evidence" value="ECO:0007669"/>
    <property type="project" value="TreeGrafter"/>
</dbReference>
<evidence type="ECO:0000256" key="5">
    <source>
        <dbReference type="ARBA" id="ARBA00022475"/>
    </source>
</evidence>
<evidence type="ECO:0000256" key="6">
    <source>
        <dbReference type="ARBA" id="ARBA00022568"/>
    </source>
</evidence>
<evidence type="ECO:0000256" key="12">
    <source>
        <dbReference type="ARBA" id="ARBA00022860"/>
    </source>
</evidence>
<sequence>MTVHNESLYPYGPPDICPQGLLLPIIDERSWNITARTILYFVGLLYFFLGVAIVTDIFMASIETITSKTRKIYMSKTGNSSKKNGGYNAVGGVVAGLREDEPEVVEVRVWNDTVANLTLMALGTSAPEILLSIIEIIGHHFEAGQLGPGTIVGSAAFNLLVITSICMLALDGNETRRIYRFKVFLVTGMFSFLAYIWLFVILRITTPDRVELWEAILTFLFFPLLTLFAFSADKGWCGLGIIRQGKNKQQLELGPLRGDETDKTIAERAFFREGKLDNQSLVTFVKEVKKYPGLTDEDAALLAAAKLVNQQPHSAMWYRIGAVRNLSGAKQLQPVLSFRLKQVYDTINADPKAPDLGEVPPKPDDENNAVIEFHAATVAVKENIGKFAVTIWRHGNLEHQARVRVQTIDGTARKIEDYVPINEIITFEPKQREKQIIVEIVDDNKWEPNEEFFLRLSLLHHDDNQNVQLGRISIMEVTIIDDDDPGIFTFEKRGAIVKESAGFVSLKIIRSRGSDGDVSIKWRTIDKSAISGRDYKGGTGDLNFKHGEVSRILEIPIINDLEAEKDEHFEVEIFAPTGGAKIGNINRCAVTITNDDDFNNMMDRLMVMTNANLDAFRVHSESWCQQIKEAMLVKGGDVENATTTDYVLHFLSFFWKVLFALIPPPGILGGWLCFLISLACIGIMTAIIGDLATLFGCLVGLEDTMTALTLVAWGTSLPDTLGARTVTRLEKYADGCMVHITGSIAVNVLMGVGMPWLVAAAYHHVQGSEFLVASGGLGFSVLMYSIASIIAMSLLMLRRNLTFFGKAEIGGPAAGKYFSAGLLILLWILYLTFSYLQIHGVITVNF</sequence>
<evidence type="ECO:0000256" key="15">
    <source>
        <dbReference type="ARBA" id="ARBA00023065"/>
    </source>
</evidence>
<dbReference type="InterPro" id="IPR004837">
    <property type="entry name" value="NaCa_Exmemb"/>
</dbReference>
<dbReference type="InterPro" id="IPR004836">
    <property type="entry name" value="Na_Ca_Ex"/>
</dbReference>
<feature type="domain" description="Calx-beta" evidence="21">
    <location>
        <begin position="358"/>
        <end position="457"/>
    </location>
</feature>
<feature type="transmembrane region" description="Helical" evidence="20">
    <location>
        <begin position="817"/>
        <end position="838"/>
    </location>
</feature>
<keyword evidence="11" id="KW-0106">Calcium</keyword>
<evidence type="ECO:0000256" key="9">
    <source>
        <dbReference type="ARBA" id="ARBA00022729"/>
    </source>
</evidence>
<evidence type="ECO:0000256" key="7">
    <source>
        <dbReference type="ARBA" id="ARBA00022692"/>
    </source>
</evidence>
<feature type="transmembrane region" description="Helical" evidence="20">
    <location>
        <begin position="183"/>
        <end position="206"/>
    </location>
</feature>
<evidence type="ECO:0000256" key="11">
    <source>
        <dbReference type="ARBA" id="ARBA00022837"/>
    </source>
</evidence>
<feature type="transmembrane region" description="Helical" evidence="20">
    <location>
        <begin position="212"/>
        <end position="230"/>
    </location>
</feature>
<dbReference type="SUPFAM" id="SSF141072">
    <property type="entry name" value="CalX-like"/>
    <property type="match status" value="2"/>
</dbReference>
<keyword evidence="23" id="KW-1185">Reference proteome</keyword>
<dbReference type="InterPro" id="IPR038081">
    <property type="entry name" value="CalX-like_sf"/>
</dbReference>
<evidence type="ECO:0000256" key="16">
    <source>
        <dbReference type="ARBA" id="ARBA00023136"/>
    </source>
</evidence>
<accession>A0AAW1CWN8</accession>
<evidence type="ECO:0000256" key="17">
    <source>
        <dbReference type="ARBA" id="ARBA00023180"/>
    </source>
</evidence>
<organism evidence="22 23">
    <name type="scientific">Rhynocoris fuscipes</name>
    <dbReference type="NCBI Taxonomy" id="488301"/>
    <lineage>
        <taxon>Eukaryota</taxon>
        <taxon>Metazoa</taxon>
        <taxon>Ecdysozoa</taxon>
        <taxon>Arthropoda</taxon>
        <taxon>Hexapoda</taxon>
        <taxon>Insecta</taxon>
        <taxon>Pterygota</taxon>
        <taxon>Neoptera</taxon>
        <taxon>Paraneoptera</taxon>
        <taxon>Hemiptera</taxon>
        <taxon>Heteroptera</taxon>
        <taxon>Panheteroptera</taxon>
        <taxon>Cimicomorpha</taxon>
        <taxon>Reduviidae</taxon>
        <taxon>Harpactorinae</taxon>
        <taxon>Harpactorini</taxon>
        <taxon>Rhynocoris</taxon>
    </lineage>
</organism>
<dbReference type="PANTHER" id="PTHR11878:SF76">
    <property type="entry name" value="CALX-BETA DOMAIN-CONTAINING PROTEIN"/>
    <property type="match status" value="1"/>
</dbReference>
<keyword evidence="4" id="KW-0050">Antiport</keyword>
<feature type="transmembrane region" description="Helical" evidence="20">
    <location>
        <begin position="668"/>
        <end position="701"/>
    </location>
</feature>
<dbReference type="Pfam" id="PF01699">
    <property type="entry name" value="Na_Ca_ex"/>
    <property type="match status" value="2"/>
</dbReference>
<evidence type="ECO:0000256" key="13">
    <source>
        <dbReference type="ARBA" id="ARBA00022989"/>
    </source>
</evidence>
<dbReference type="GO" id="GO:0042383">
    <property type="term" value="C:sarcolemma"/>
    <property type="evidence" value="ECO:0007669"/>
    <property type="project" value="TreeGrafter"/>
</dbReference>
<evidence type="ECO:0000256" key="14">
    <source>
        <dbReference type="ARBA" id="ARBA00023053"/>
    </source>
</evidence>
<dbReference type="GO" id="GO:0046872">
    <property type="term" value="F:metal ion binding"/>
    <property type="evidence" value="ECO:0007669"/>
    <property type="project" value="UniProtKB-KW"/>
</dbReference>
<protein>
    <recommendedName>
        <fullName evidence="21">Calx-beta domain-containing protein</fullName>
    </recommendedName>
</protein>
<dbReference type="InterPro" id="IPR003644">
    <property type="entry name" value="Calx_beta"/>
</dbReference>
<dbReference type="EMBL" id="JAPXFL010000008">
    <property type="protein sequence ID" value="KAK9503029.1"/>
    <property type="molecule type" value="Genomic_DNA"/>
</dbReference>
<keyword evidence="16 20" id="KW-0472">Membrane</keyword>
<keyword evidence="3" id="KW-0813">Transport</keyword>
<dbReference type="PRINTS" id="PR01259">
    <property type="entry name" value="NACAEXCHNGR"/>
</dbReference>
<name>A0AAW1CWN8_9HEMI</name>
<keyword evidence="10" id="KW-0677">Repeat</keyword>
<evidence type="ECO:0000313" key="22">
    <source>
        <dbReference type="EMBL" id="KAK9503029.1"/>
    </source>
</evidence>